<evidence type="ECO:0000313" key="1">
    <source>
        <dbReference type="EMBL" id="KJU81462.1"/>
    </source>
</evidence>
<dbReference type="AlphaFoldDB" id="A0A0F3GI08"/>
<gene>
    <name evidence="1" type="ORF">MBAV_006345</name>
</gene>
<evidence type="ECO:0000313" key="2">
    <source>
        <dbReference type="Proteomes" id="UP000033423"/>
    </source>
</evidence>
<accession>A0A0F3GI08</accession>
<keyword evidence="2" id="KW-1185">Reference proteome</keyword>
<reference evidence="1 2" key="1">
    <citation type="submission" date="2015-02" db="EMBL/GenBank/DDBJ databases">
        <title>Single-cell genomics of uncultivated deep-branching MTB reveals a conserved set of magnetosome genes.</title>
        <authorList>
            <person name="Kolinko S."/>
            <person name="Richter M."/>
            <person name="Glockner F.O."/>
            <person name="Brachmann A."/>
            <person name="Schuler D."/>
        </authorList>
    </citation>
    <scope>NUCLEOTIDE SEQUENCE [LARGE SCALE GENOMIC DNA]</scope>
    <source>
        <strain evidence="1">TM-1</strain>
    </source>
</reference>
<protein>
    <submittedName>
        <fullName evidence="1">Uncharacterized protein</fullName>
    </submittedName>
</protein>
<comment type="caution">
    <text evidence="1">The sequence shown here is derived from an EMBL/GenBank/DDBJ whole genome shotgun (WGS) entry which is preliminary data.</text>
</comment>
<dbReference type="EMBL" id="LACI01002684">
    <property type="protein sequence ID" value="KJU81462.1"/>
    <property type="molecule type" value="Genomic_DNA"/>
</dbReference>
<dbReference type="Proteomes" id="UP000033423">
    <property type="component" value="Unassembled WGS sequence"/>
</dbReference>
<organism evidence="1 2">
    <name type="scientific">Candidatus Magnetobacterium bavaricum</name>
    <dbReference type="NCBI Taxonomy" id="29290"/>
    <lineage>
        <taxon>Bacteria</taxon>
        <taxon>Pseudomonadati</taxon>
        <taxon>Nitrospirota</taxon>
        <taxon>Thermodesulfovibrionia</taxon>
        <taxon>Thermodesulfovibrionales</taxon>
        <taxon>Candidatus Magnetobacteriaceae</taxon>
        <taxon>Candidatus Magnetobacterium</taxon>
    </lineage>
</organism>
<proteinExistence type="predicted"/>
<name>A0A0F3GI08_9BACT</name>
<sequence length="61" mass="6704">MEQLMKIEDMSTVAITPDTVSLTPGMKIVIKLLTTETLKEVHAFSQGKGLREIFGIKPDTA</sequence>